<name>A0ABV2AWL1_9GAMM</name>
<dbReference type="GO" id="GO:0016787">
    <property type="term" value="F:hydrolase activity"/>
    <property type="evidence" value="ECO:0007669"/>
    <property type="project" value="UniProtKB-KW"/>
</dbReference>
<protein>
    <submittedName>
        <fullName evidence="2">Metal-dependent hydrolase</fullName>
    </submittedName>
</protein>
<dbReference type="PANTHER" id="PTHR43546">
    <property type="entry name" value="UPF0173 METAL-DEPENDENT HYDROLASE MJ1163-RELATED"/>
    <property type="match status" value="1"/>
</dbReference>
<dbReference type="Pfam" id="PF13483">
    <property type="entry name" value="Lactamase_B_3"/>
    <property type="match status" value="1"/>
</dbReference>
<evidence type="ECO:0000313" key="2">
    <source>
        <dbReference type="EMBL" id="MES1928041.1"/>
    </source>
</evidence>
<organism evidence="2 3">
    <name type="scientific">Salinisphaera dokdonensis CL-ES53</name>
    <dbReference type="NCBI Taxonomy" id="1304272"/>
    <lineage>
        <taxon>Bacteria</taxon>
        <taxon>Pseudomonadati</taxon>
        <taxon>Pseudomonadota</taxon>
        <taxon>Gammaproteobacteria</taxon>
        <taxon>Salinisphaerales</taxon>
        <taxon>Salinisphaeraceae</taxon>
        <taxon>Salinisphaera</taxon>
    </lineage>
</organism>
<feature type="signal peptide" evidence="1">
    <location>
        <begin position="1"/>
        <end position="21"/>
    </location>
</feature>
<comment type="caution">
    <text evidence="2">The sequence shown here is derived from an EMBL/GenBank/DDBJ whole genome shotgun (WGS) entry which is preliminary data.</text>
</comment>
<keyword evidence="3" id="KW-1185">Reference proteome</keyword>
<dbReference type="InterPro" id="IPR050114">
    <property type="entry name" value="UPF0173_UPF0282_UlaG_hydrolase"/>
</dbReference>
<keyword evidence="2" id="KW-0378">Hydrolase</keyword>
<sequence>MKMTAALLLGLLFVTANPSLAKPAGETALETDEGPVTLYPIKHASFVLEWKGQTIYVDPTGGAQSYAGLETADVILLTHSHGDHLDRDTLAGLDTRSTIVVMPQSVADEIGEEYGQTQTVMANGETVHTDAGLGIHALPMYNLPQGPESRHPKGWGNGYVLTLGDKRVYISGDTEGIDEMRALENIDVAFVCMNLPYTMGVEQAADAVVDFAPAVVYPYHYRGQDTDKFRDLVAAADVATEVRLRDWYAQ</sequence>
<proteinExistence type="predicted"/>
<accession>A0ABV2AWL1</accession>
<gene>
    <name evidence="2" type="ORF">SADO_02260</name>
</gene>
<evidence type="ECO:0000256" key="1">
    <source>
        <dbReference type="SAM" id="SignalP"/>
    </source>
</evidence>
<evidence type="ECO:0000313" key="3">
    <source>
        <dbReference type="Proteomes" id="UP001460888"/>
    </source>
</evidence>
<dbReference type="SUPFAM" id="SSF56281">
    <property type="entry name" value="Metallo-hydrolase/oxidoreductase"/>
    <property type="match status" value="1"/>
</dbReference>
<dbReference type="PANTHER" id="PTHR43546:SF3">
    <property type="entry name" value="UPF0173 METAL-DEPENDENT HYDROLASE MJ1163"/>
    <property type="match status" value="1"/>
</dbReference>
<reference evidence="2 3" key="1">
    <citation type="submission" date="2013-03" db="EMBL/GenBank/DDBJ databases">
        <title>Salinisphaera dokdonensis CL-ES53 Genome Sequencing.</title>
        <authorList>
            <person name="Li C."/>
            <person name="Lai Q."/>
            <person name="Shao Z."/>
        </authorList>
    </citation>
    <scope>NUCLEOTIDE SEQUENCE [LARGE SCALE GENOMIC DNA]</scope>
    <source>
        <strain evidence="2 3">CL-ES53</strain>
    </source>
</reference>
<keyword evidence="1" id="KW-0732">Signal</keyword>
<dbReference type="Gene3D" id="3.60.15.10">
    <property type="entry name" value="Ribonuclease Z/Hydroxyacylglutathione hydrolase-like"/>
    <property type="match status" value="1"/>
</dbReference>
<dbReference type="EMBL" id="APND01000001">
    <property type="protein sequence ID" value="MES1928041.1"/>
    <property type="molecule type" value="Genomic_DNA"/>
</dbReference>
<dbReference type="RefSeq" id="WP_353108873.1">
    <property type="nucleotide sequence ID" value="NZ_APND01000001.1"/>
</dbReference>
<dbReference type="InterPro" id="IPR036866">
    <property type="entry name" value="RibonucZ/Hydroxyglut_hydro"/>
</dbReference>
<feature type="chain" id="PRO_5045571095" evidence="1">
    <location>
        <begin position="22"/>
        <end position="250"/>
    </location>
</feature>
<dbReference type="Proteomes" id="UP001460888">
    <property type="component" value="Unassembled WGS sequence"/>
</dbReference>